<dbReference type="Proteomes" id="UP000243797">
    <property type="component" value="Unassembled WGS sequence"/>
</dbReference>
<evidence type="ECO:0000313" key="8">
    <source>
        <dbReference type="Proteomes" id="UP000243797"/>
    </source>
</evidence>
<dbReference type="Pfam" id="PF00155">
    <property type="entry name" value="Aminotran_1_2"/>
    <property type="match status" value="1"/>
</dbReference>
<feature type="region of interest" description="Disordered" evidence="5">
    <location>
        <begin position="421"/>
        <end position="453"/>
    </location>
</feature>
<dbReference type="GO" id="GO:0016740">
    <property type="term" value="F:transferase activity"/>
    <property type="evidence" value="ECO:0007669"/>
    <property type="project" value="UniProtKB-KW"/>
</dbReference>
<sequence>MKQEPPPQSALDRTITSALDRRQHASTLRKLSLPSPDAVDFSSNDFLSLSHSPLLKARFLTELQSASLPLGSGGSRLLDGNTSYAISLEQSIAEFHNAPTCLLANSGFDANTAIFCTLPQPTDIILYDSLIHASVHDGMRSSRVPSTQRFSFSHNSLISFHSTLSTIIATFPGILSGHSSIFIALEAIYSMDGDVAPLPSIIRTIDTLIPRHILPNIHLVLDEAHSTGVLGPQGRGLVSSLGLEHRVSIRLHTFGKSLSANGAAILCSENVKRYLLNYARPLIYTTFLSSPSLALVKAAYSLMQDRSTEPLVADLQRNMRVLQHGLAQLHHRLATQRATDLLRVTMHEPQSPIFSVQTCDPRGLAKWCQERGYVVRPIVPPTVPKGSERVRVCLHAGNGTGEIRALVSCVGAWCAEQVARRKERGAAPGDGRGSGRAGSEGAGAGAGEERAKL</sequence>
<dbReference type="InParanoid" id="A0A2K1R233"/>
<evidence type="ECO:0000256" key="4">
    <source>
        <dbReference type="ARBA" id="ARBA00022898"/>
    </source>
</evidence>
<evidence type="ECO:0000256" key="3">
    <source>
        <dbReference type="ARBA" id="ARBA00022679"/>
    </source>
</evidence>
<reference evidence="7 8" key="1">
    <citation type="submission" date="2017-06" db="EMBL/GenBank/DDBJ databases">
        <title>Draft genome sequence of a variant of Elsinoe murrayae.</title>
        <authorList>
            <person name="Cheng Q."/>
        </authorList>
    </citation>
    <scope>NUCLEOTIDE SEQUENCE [LARGE SCALE GENOMIC DNA]</scope>
    <source>
        <strain evidence="7 8">CQ-2017a</strain>
    </source>
</reference>
<feature type="compositionally biased region" description="Gly residues" evidence="5">
    <location>
        <begin position="428"/>
        <end position="446"/>
    </location>
</feature>
<comment type="cofactor">
    <cofactor evidence="1">
        <name>pyridoxal 5'-phosphate</name>
        <dbReference type="ChEBI" id="CHEBI:597326"/>
    </cofactor>
</comment>
<dbReference type="PANTHER" id="PTHR13693">
    <property type="entry name" value="CLASS II AMINOTRANSFERASE/8-AMINO-7-OXONONANOATE SYNTHASE"/>
    <property type="match status" value="1"/>
</dbReference>
<name>A0A2K1R233_9PEZI</name>
<evidence type="ECO:0000259" key="6">
    <source>
        <dbReference type="Pfam" id="PF00155"/>
    </source>
</evidence>
<dbReference type="InterPro" id="IPR015422">
    <property type="entry name" value="PyrdxlP-dep_Trfase_small"/>
</dbReference>
<protein>
    <submittedName>
        <fullName evidence="7">5-aminolevulinic acid synthase</fullName>
    </submittedName>
</protein>
<dbReference type="InterPro" id="IPR004839">
    <property type="entry name" value="Aminotransferase_I/II_large"/>
</dbReference>
<evidence type="ECO:0000313" key="7">
    <source>
        <dbReference type="EMBL" id="PNS21341.1"/>
    </source>
</evidence>
<dbReference type="GO" id="GO:0030170">
    <property type="term" value="F:pyridoxal phosphate binding"/>
    <property type="evidence" value="ECO:0007669"/>
    <property type="project" value="InterPro"/>
</dbReference>
<dbReference type="OrthoDB" id="2382073at2759"/>
<evidence type="ECO:0000256" key="2">
    <source>
        <dbReference type="ARBA" id="ARBA00010008"/>
    </source>
</evidence>
<organism evidence="7 8">
    <name type="scientific">Sphaceloma murrayae</name>
    <dbReference type="NCBI Taxonomy" id="2082308"/>
    <lineage>
        <taxon>Eukaryota</taxon>
        <taxon>Fungi</taxon>
        <taxon>Dikarya</taxon>
        <taxon>Ascomycota</taxon>
        <taxon>Pezizomycotina</taxon>
        <taxon>Dothideomycetes</taxon>
        <taxon>Dothideomycetidae</taxon>
        <taxon>Myriangiales</taxon>
        <taxon>Elsinoaceae</taxon>
        <taxon>Sphaceloma</taxon>
    </lineage>
</organism>
<feature type="domain" description="Aminotransferase class I/classII large" evidence="6">
    <location>
        <begin position="37"/>
        <end position="407"/>
    </location>
</feature>
<comment type="similarity">
    <text evidence="2">Belongs to the class-II pyridoxal-phosphate-dependent aminotransferase family. BioF subfamily.</text>
</comment>
<dbReference type="STRING" id="2082308.A0A2K1R233"/>
<keyword evidence="4" id="KW-0663">Pyridoxal phosphate</keyword>
<dbReference type="InterPro" id="IPR015424">
    <property type="entry name" value="PyrdxlP-dep_Trfase"/>
</dbReference>
<evidence type="ECO:0000256" key="5">
    <source>
        <dbReference type="SAM" id="MobiDB-lite"/>
    </source>
</evidence>
<gene>
    <name evidence="7" type="ORF">CAC42_1120</name>
</gene>
<evidence type="ECO:0000256" key="1">
    <source>
        <dbReference type="ARBA" id="ARBA00001933"/>
    </source>
</evidence>
<dbReference type="PANTHER" id="PTHR13693:SF77">
    <property type="entry name" value="8-AMINO-7-OXONONANOATE SYNTHASE"/>
    <property type="match status" value="1"/>
</dbReference>
<dbReference type="GO" id="GO:0009102">
    <property type="term" value="P:biotin biosynthetic process"/>
    <property type="evidence" value="ECO:0007669"/>
    <property type="project" value="TreeGrafter"/>
</dbReference>
<accession>A0A2K1R233</accession>
<keyword evidence="8" id="KW-1185">Reference proteome</keyword>
<proteinExistence type="inferred from homology"/>
<comment type="caution">
    <text evidence="7">The sequence shown here is derived from an EMBL/GenBank/DDBJ whole genome shotgun (WGS) entry which is preliminary data.</text>
</comment>
<dbReference type="Gene3D" id="3.90.1150.10">
    <property type="entry name" value="Aspartate Aminotransferase, domain 1"/>
    <property type="match status" value="1"/>
</dbReference>
<dbReference type="InterPro" id="IPR015421">
    <property type="entry name" value="PyrdxlP-dep_Trfase_major"/>
</dbReference>
<keyword evidence="3" id="KW-0808">Transferase</keyword>
<dbReference type="Gene3D" id="3.40.640.10">
    <property type="entry name" value="Type I PLP-dependent aspartate aminotransferase-like (Major domain)"/>
    <property type="match status" value="1"/>
</dbReference>
<dbReference type="AlphaFoldDB" id="A0A2K1R233"/>
<dbReference type="InterPro" id="IPR050087">
    <property type="entry name" value="AON_synthase_class-II"/>
</dbReference>
<dbReference type="EMBL" id="NKHZ01000011">
    <property type="protein sequence ID" value="PNS21341.1"/>
    <property type="molecule type" value="Genomic_DNA"/>
</dbReference>
<dbReference type="SUPFAM" id="SSF53383">
    <property type="entry name" value="PLP-dependent transferases"/>
    <property type="match status" value="1"/>
</dbReference>